<proteinExistence type="predicted"/>
<evidence type="ECO:0000313" key="1">
    <source>
        <dbReference type="EMBL" id="MBX47040.1"/>
    </source>
</evidence>
<accession>A0A2P2NX60</accession>
<reference evidence="1" key="1">
    <citation type="submission" date="2018-02" db="EMBL/GenBank/DDBJ databases">
        <title>Rhizophora mucronata_Transcriptome.</title>
        <authorList>
            <person name="Meera S.P."/>
            <person name="Sreeshan A."/>
            <person name="Augustine A."/>
        </authorList>
    </citation>
    <scope>NUCLEOTIDE SEQUENCE</scope>
    <source>
        <tissue evidence="1">Leaf</tissue>
    </source>
</reference>
<organism evidence="1">
    <name type="scientific">Rhizophora mucronata</name>
    <name type="common">Asiatic mangrove</name>
    <dbReference type="NCBI Taxonomy" id="61149"/>
    <lineage>
        <taxon>Eukaryota</taxon>
        <taxon>Viridiplantae</taxon>
        <taxon>Streptophyta</taxon>
        <taxon>Embryophyta</taxon>
        <taxon>Tracheophyta</taxon>
        <taxon>Spermatophyta</taxon>
        <taxon>Magnoliopsida</taxon>
        <taxon>eudicotyledons</taxon>
        <taxon>Gunneridae</taxon>
        <taxon>Pentapetalae</taxon>
        <taxon>rosids</taxon>
        <taxon>fabids</taxon>
        <taxon>Malpighiales</taxon>
        <taxon>Rhizophoraceae</taxon>
        <taxon>Rhizophora</taxon>
    </lineage>
</organism>
<dbReference type="AlphaFoldDB" id="A0A2P2NX60"/>
<protein>
    <submittedName>
        <fullName evidence="1">Uncharacterized protein</fullName>
    </submittedName>
</protein>
<name>A0A2P2NX60_RHIMU</name>
<sequence length="20" mass="2297">MSSPSYFPPISILFYITVSF</sequence>
<dbReference type="EMBL" id="GGEC01066556">
    <property type="protein sequence ID" value="MBX47040.1"/>
    <property type="molecule type" value="Transcribed_RNA"/>
</dbReference>